<organism evidence="4">
    <name type="scientific">viral metagenome</name>
    <dbReference type="NCBI Taxonomy" id="1070528"/>
    <lineage>
        <taxon>unclassified sequences</taxon>
        <taxon>metagenomes</taxon>
        <taxon>organismal metagenomes</taxon>
    </lineage>
</organism>
<accession>A0A6C0DT77</accession>
<evidence type="ECO:0000256" key="1">
    <source>
        <dbReference type="ARBA" id="ARBA00022670"/>
    </source>
</evidence>
<dbReference type="AlphaFoldDB" id="A0A6C0DT77"/>
<feature type="domain" description="Ubiquitin-like protease family profile" evidence="3">
    <location>
        <begin position="199"/>
        <end position="319"/>
    </location>
</feature>
<evidence type="ECO:0000313" key="4">
    <source>
        <dbReference type="EMBL" id="QHT19688.1"/>
    </source>
</evidence>
<dbReference type="GO" id="GO:0008234">
    <property type="term" value="F:cysteine-type peptidase activity"/>
    <property type="evidence" value="ECO:0007669"/>
    <property type="project" value="InterPro"/>
</dbReference>
<name>A0A6C0DT77_9ZZZZ</name>
<dbReference type="Pfam" id="PF02902">
    <property type="entry name" value="Peptidase_C48"/>
    <property type="match status" value="1"/>
</dbReference>
<dbReference type="SUPFAM" id="SSF54001">
    <property type="entry name" value="Cysteine proteinases"/>
    <property type="match status" value="1"/>
</dbReference>
<proteinExistence type="predicted"/>
<evidence type="ECO:0000259" key="3">
    <source>
        <dbReference type="Pfam" id="PF02902"/>
    </source>
</evidence>
<protein>
    <recommendedName>
        <fullName evidence="3">Ubiquitin-like protease family profile domain-containing protein</fullName>
    </recommendedName>
</protein>
<dbReference type="Gene3D" id="3.40.395.10">
    <property type="entry name" value="Adenoviral Proteinase, Chain A"/>
    <property type="match status" value="1"/>
</dbReference>
<dbReference type="InterPro" id="IPR038765">
    <property type="entry name" value="Papain-like_cys_pep_sf"/>
</dbReference>
<reference evidence="4" key="1">
    <citation type="journal article" date="2020" name="Nature">
        <title>Giant virus diversity and host interactions through global metagenomics.</title>
        <authorList>
            <person name="Schulz F."/>
            <person name="Roux S."/>
            <person name="Paez-Espino D."/>
            <person name="Jungbluth S."/>
            <person name="Walsh D.A."/>
            <person name="Denef V.J."/>
            <person name="McMahon K.D."/>
            <person name="Konstantinidis K.T."/>
            <person name="Eloe-Fadrosh E.A."/>
            <person name="Kyrpides N.C."/>
            <person name="Woyke T."/>
        </authorList>
    </citation>
    <scope>NUCLEOTIDE SEQUENCE</scope>
    <source>
        <strain evidence="4">GVMAG-M-3300023174-5</strain>
    </source>
</reference>
<dbReference type="InterPro" id="IPR003653">
    <property type="entry name" value="Peptidase_C48_C"/>
</dbReference>
<evidence type="ECO:0000256" key="2">
    <source>
        <dbReference type="ARBA" id="ARBA00022801"/>
    </source>
</evidence>
<dbReference type="GO" id="GO:0006508">
    <property type="term" value="P:proteolysis"/>
    <property type="evidence" value="ECO:0007669"/>
    <property type="project" value="UniProtKB-KW"/>
</dbReference>
<keyword evidence="1" id="KW-0645">Protease</keyword>
<sequence length="321" mass="38013">MKNTRRRKLSFNKTKKIKKQRGGSKLMKQQIKALKSISMKKLQCSPSHKKNKGEFSCFSNDDLYKLRDLWNVRHPDAIIKTNEPKEIWESLKKYMGSVCNKESCWLKQNFVGDAKTRKELEDAFAPKSPNEWKKNPNEWLSSVDILDVMKQYEKAYKCFDFIGPSPIDYDAKKLYGECVWNELCNFNLKDEIKNGKTKIGVIFNTDPHYLGGSHWVSLFINVKRKKIFYFDSAGDEIPKRIKHFVDDVTEQGKSLKQRIDFEFDQNYPVEHQYGNTECGIYGLYFIVHMLEDKINEHYLKTHILKDEYMSKFRKIYFNDDL</sequence>
<keyword evidence="2" id="KW-0378">Hydrolase</keyword>
<dbReference type="EMBL" id="MN739668">
    <property type="protein sequence ID" value="QHT19688.1"/>
    <property type="molecule type" value="Genomic_DNA"/>
</dbReference>